<evidence type="ECO:0000256" key="2">
    <source>
        <dbReference type="SAM" id="MobiDB-lite"/>
    </source>
</evidence>
<dbReference type="SUPFAM" id="SSF53187">
    <property type="entry name" value="Zn-dependent exopeptidases"/>
    <property type="match status" value="2"/>
</dbReference>
<name>A0A6A0H3B1_HYAAZ</name>
<sequence length="1120" mass="119899">MVAVVGRGHGNAAIPPLQIHQNGKPDHEFQLYTAPDCANTAYENTNRTWFFFSISGGVAGARARLRIMNMNKQVKLYSQGMKPVKMQVKPGVPVHALHQWTLCSSSVHCWSADGNAILSWIHTTPADTELVTYYAFTFPYSYTQLQQRLEAIDEVFSRVHDARASKLRDLYVFKLVPMLNPDGVVRGHYRTDQYGVNLNRVYCNPSVKLHPTIEAARSLLLYYHSGSCHSCPSVVSQPPVMDEDTCHSFSDANAQHESKSNIIRANVSMDLDEPSASGWDISSNQSVDSTLQSSSMFFRGLDLPDLHDDCSNISGLSEAETGVTSMFGALAASASDPDSYSSFAKRDSEFDRPTRIARPAHFVGPTTSSESEAEVGEPGREGASLQPPSLDRRAACAPRSYAVDSTKSSESGLHMYVDMHGHASKRGIFLYGNWFPDVRAMVDNLLLAKLLAINCGNFDFNACNFTEKNMSVKDRRNGLSKEGSGRVAVMRLTGLLRSYTLECNYNTGRCYAPPPPLNNSTSTASSASTSSSSSASSSAVSRDKKSPKHGLVAQSHVSTPPKYTPAIFEECGRELAVSILDSAATTPSASCFKGFDAPLASIKTSSPAKQVLTASPQVGGQTSNNSSDKITNCSNETTSTIEFTPMDNSRPSKIKTPSVISSNEFSSVVNPLSRLPASQYGSLDGVKMWLRNFLTSPSSSMHTTAVASVVQSPLSSRKALCRVAKSPGRSTNITPQSSAPRSRPLKGRAASKVGDGLSPSSSPKLSPKVLRSKSQNRMRHLSWTAVDAENREPVAGCSSVRSAPKYGLVSSPKIKTHKLKAVSPKKVVSKALMFTDIDEACSSSKSGKKQLPVRAKHSLTSSVCLTPNLDVHLSITDVPGSPKLIKKVEKIRRERSRVVGGSFKKLKTGCGQSLLSSPENKEVEELCHHEEVNSPNVSPCLSPRSPLSCVFQGSTGDDSRAGTTAKTLKLPSKIRTKVTRSLSQGIAAKSLDVLPSAISVASCSKAGSSNNTGGTGGQTKGSLGFCTQSSPDLNSGIKLVRKKLRLKSGGNSGSENDVSAYHETEAASEVTSLPWLGIARSDPLPTPMPALVPTSSETPPPSSPSDTAAVTVSLTSAAPR</sequence>
<accession>A0A6A0H3B1</accession>
<feature type="compositionally biased region" description="Low complexity" evidence="2">
    <location>
        <begin position="520"/>
        <end position="539"/>
    </location>
</feature>
<feature type="region of interest" description="Disordered" evidence="2">
    <location>
        <begin position="1078"/>
        <end position="1120"/>
    </location>
</feature>
<dbReference type="PANTHER" id="PTHR12756:SF12">
    <property type="entry name" value="CYTOSOLIC CARBOXYPEPTIDASE-LIKE PROTEIN 5"/>
    <property type="match status" value="1"/>
</dbReference>
<protein>
    <submittedName>
        <fullName evidence="3">Uncharacterized protein</fullName>
    </submittedName>
</protein>
<feature type="region of interest" description="Disordered" evidence="2">
    <location>
        <begin position="722"/>
        <end position="776"/>
    </location>
</feature>
<comment type="cofactor">
    <cofactor evidence="1">
        <name>Zn(2+)</name>
        <dbReference type="ChEBI" id="CHEBI:29105"/>
    </cofactor>
</comment>
<feature type="region of interest" description="Disordered" evidence="2">
    <location>
        <begin position="516"/>
        <end position="560"/>
    </location>
</feature>
<feature type="compositionally biased region" description="Low complexity" evidence="2">
    <location>
        <begin position="1104"/>
        <end position="1120"/>
    </location>
</feature>
<reference evidence="3" key="2">
    <citation type="journal article" date="2018" name="Environ. Sci. Technol.">
        <title>The Toxicogenome of Hyalella azteca: A Model for Sediment Ecotoxicology and Evolutionary Toxicology.</title>
        <authorList>
            <person name="Poynton H.C."/>
            <person name="Hasenbein S."/>
            <person name="Benoit J.B."/>
            <person name="Sepulveda M.S."/>
            <person name="Poelchau M.F."/>
            <person name="Hughes D.S.T."/>
            <person name="Murali S.C."/>
            <person name="Chen S."/>
            <person name="Glastad K.M."/>
            <person name="Goodisman M.A.D."/>
            <person name="Werren J.H."/>
            <person name="Vineis J.H."/>
            <person name="Bowen J.L."/>
            <person name="Friedrich M."/>
            <person name="Jones J."/>
            <person name="Robertson H.M."/>
            <person name="Feyereisen R."/>
            <person name="Mechler-Hickson A."/>
            <person name="Mathers N."/>
            <person name="Lee C.E."/>
            <person name="Colbourne J.K."/>
            <person name="Biales A."/>
            <person name="Johnston J.S."/>
            <person name="Wellborn G.A."/>
            <person name="Rosendale A.J."/>
            <person name="Cridge A.G."/>
            <person name="Munoz-Torres M.C."/>
            <person name="Bain P.A."/>
            <person name="Manny A.R."/>
            <person name="Major K.M."/>
            <person name="Lambert F.N."/>
            <person name="Vulpe C.D."/>
            <person name="Tuck P."/>
            <person name="Blalock B.J."/>
            <person name="Lin Y.Y."/>
            <person name="Smith M.E."/>
            <person name="Ochoa-Acuna H."/>
            <person name="Chen M.M."/>
            <person name="Childers C.P."/>
            <person name="Qu J."/>
            <person name="Dugan S."/>
            <person name="Lee S.L."/>
            <person name="Chao H."/>
            <person name="Dinh H."/>
            <person name="Han Y."/>
            <person name="Doddapaneni H."/>
            <person name="Worley K.C."/>
            <person name="Muzny D.M."/>
            <person name="Gibbs R.A."/>
            <person name="Richards S."/>
        </authorList>
    </citation>
    <scope>NUCLEOTIDE SEQUENCE</scope>
    <source>
        <strain evidence="3">HAZT.00-mixed</strain>
        <tissue evidence="3">Whole organism</tissue>
    </source>
</reference>
<gene>
    <name evidence="3" type="ORF">HAZT_HAZT002456</name>
</gene>
<dbReference type="EMBL" id="JQDR03008774">
    <property type="protein sequence ID" value="KAA0196631.1"/>
    <property type="molecule type" value="Genomic_DNA"/>
</dbReference>
<evidence type="ECO:0000313" key="3">
    <source>
        <dbReference type="EMBL" id="KAA0196631.1"/>
    </source>
</evidence>
<dbReference type="Gene3D" id="2.60.40.3120">
    <property type="match status" value="1"/>
</dbReference>
<dbReference type="Gene3D" id="3.40.630.10">
    <property type="entry name" value="Zn peptidases"/>
    <property type="match status" value="2"/>
</dbReference>
<feature type="compositionally biased region" description="Low complexity" evidence="2">
    <location>
        <begin position="757"/>
        <end position="769"/>
    </location>
</feature>
<dbReference type="OrthoDB" id="10253041at2759"/>
<evidence type="ECO:0000256" key="1">
    <source>
        <dbReference type="ARBA" id="ARBA00001947"/>
    </source>
</evidence>
<organism evidence="3">
    <name type="scientific">Hyalella azteca</name>
    <name type="common">Amphipod</name>
    <dbReference type="NCBI Taxonomy" id="294128"/>
    <lineage>
        <taxon>Eukaryota</taxon>
        <taxon>Metazoa</taxon>
        <taxon>Ecdysozoa</taxon>
        <taxon>Arthropoda</taxon>
        <taxon>Crustacea</taxon>
        <taxon>Multicrustacea</taxon>
        <taxon>Malacostraca</taxon>
        <taxon>Eumalacostraca</taxon>
        <taxon>Peracarida</taxon>
        <taxon>Amphipoda</taxon>
        <taxon>Senticaudata</taxon>
        <taxon>Talitrida</taxon>
        <taxon>Talitroidea</taxon>
        <taxon>Hyalellidae</taxon>
        <taxon>Hyalella</taxon>
    </lineage>
</organism>
<feature type="non-terminal residue" evidence="3">
    <location>
        <position position="1120"/>
    </location>
</feature>
<proteinExistence type="predicted"/>
<reference evidence="3" key="1">
    <citation type="submission" date="2014-08" db="EMBL/GenBank/DDBJ databases">
        <authorList>
            <person name="Murali S."/>
            <person name="Richards S."/>
            <person name="Bandaranaike D."/>
            <person name="Bellair M."/>
            <person name="Blankenburg K."/>
            <person name="Chao H."/>
            <person name="Dinh H."/>
            <person name="Doddapaneni H."/>
            <person name="Dugan-Rocha S."/>
            <person name="Elkadiri S."/>
            <person name="Gnanaolivu R."/>
            <person name="Hughes D."/>
            <person name="Lee S."/>
            <person name="Li M."/>
            <person name="Ming W."/>
            <person name="Munidasa M."/>
            <person name="Muniz J."/>
            <person name="Nguyen L."/>
            <person name="Osuji N."/>
            <person name="Pu L.-L."/>
            <person name="Puazo M."/>
            <person name="Skinner E."/>
            <person name="Qu C."/>
            <person name="Quiroz J."/>
            <person name="Raj R."/>
            <person name="Weissenberger G."/>
            <person name="Xin Y."/>
            <person name="Zou X."/>
            <person name="Han Y."/>
            <person name="Worley K."/>
            <person name="Muzny D."/>
            <person name="Gibbs R."/>
        </authorList>
    </citation>
    <scope>NUCLEOTIDE SEQUENCE</scope>
    <source>
        <strain evidence="3">HAZT.00-mixed</strain>
        <tissue evidence="3">Whole organism</tissue>
    </source>
</reference>
<comment type="caution">
    <text evidence="3">The sequence shown here is derived from an EMBL/GenBank/DDBJ whole genome shotgun (WGS) entry which is preliminary data.</text>
</comment>
<reference evidence="3" key="3">
    <citation type="submission" date="2019-06" db="EMBL/GenBank/DDBJ databases">
        <authorList>
            <person name="Poynton C."/>
            <person name="Hasenbein S."/>
            <person name="Benoit J.B."/>
            <person name="Sepulveda M.S."/>
            <person name="Poelchau M.F."/>
            <person name="Murali S.C."/>
            <person name="Chen S."/>
            <person name="Glastad K.M."/>
            <person name="Werren J.H."/>
            <person name="Vineis J.H."/>
            <person name="Bowen J.L."/>
            <person name="Friedrich M."/>
            <person name="Jones J."/>
            <person name="Robertson H.M."/>
            <person name="Feyereisen R."/>
            <person name="Mechler-Hickson A."/>
            <person name="Mathers N."/>
            <person name="Lee C.E."/>
            <person name="Colbourne J.K."/>
            <person name="Biales A."/>
            <person name="Johnston J.S."/>
            <person name="Wellborn G.A."/>
            <person name="Rosendale A.J."/>
            <person name="Cridge A.G."/>
            <person name="Munoz-Torres M.C."/>
            <person name="Bain P.A."/>
            <person name="Manny A.R."/>
            <person name="Major K.M."/>
            <person name="Lambert F.N."/>
            <person name="Vulpe C.D."/>
            <person name="Tuck P."/>
            <person name="Blalock B.J."/>
            <person name="Lin Y.-Y."/>
            <person name="Smith M.E."/>
            <person name="Ochoa-Acuna H."/>
            <person name="Chen M.-J.M."/>
            <person name="Childers C.P."/>
            <person name="Qu J."/>
            <person name="Dugan S."/>
            <person name="Lee S.L."/>
            <person name="Chao H."/>
            <person name="Dinh H."/>
            <person name="Han Y."/>
            <person name="Doddapaneni H."/>
            <person name="Worley K.C."/>
            <person name="Muzny D.M."/>
            <person name="Gibbs R.A."/>
            <person name="Richards S."/>
        </authorList>
    </citation>
    <scope>NUCLEOTIDE SEQUENCE</scope>
    <source>
        <strain evidence="3">HAZT.00-mixed</strain>
        <tissue evidence="3">Whole organism</tissue>
    </source>
</reference>
<dbReference type="AlphaFoldDB" id="A0A6A0H3B1"/>
<feature type="region of interest" description="Disordered" evidence="2">
    <location>
        <begin position="359"/>
        <end position="393"/>
    </location>
</feature>
<dbReference type="InterPro" id="IPR050821">
    <property type="entry name" value="Cytosolic_carboxypeptidase"/>
</dbReference>
<feature type="compositionally biased region" description="Polar residues" evidence="2">
    <location>
        <begin position="728"/>
        <end position="740"/>
    </location>
</feature>
<dbReference type="PANTHER" id="PTHR12756">
    <property type="entry name" value="CYTOSOLIC CARBOXYPEPTIDASE"/>
    <property type="match status" value="1"/>
</dbReference>
<dbReference type="Proteomes" id="UP000711488">
    <property type="component" value="Unassembled WGS sequence"/>
</dbReference>